<dbReference type="EMBL" id="MT143109">
    <property type="protein sequence ID" value="QJA92942.1"/>
    <property type="molecule type" value="Genomic_DNA"/>
</dbReference>
<protein>
    <submittedName>
        <fullName evidence="2">Uncharacterized protein</fullName>
    </submittedName>
</protein>
<keyword evidence="1" id="KW-0812">Transmembrane</keyword>
<keyword evidence="1" id="KW-0472">Membrane</keyword>
<accession>A0A6M3LH24</accession>
<feature type="transmembrane region" description="Helical" evidence="1">
    <location>
        <begin position="5"/>
        <end position="25"/>
    </location>
</feature>
<gene>
    <name evidence="2" type="ORF">MM415B04403_0004</name>
</gene>
<sequence>MGPIVIYCICSYFICFFLSIGVFAYDPSIQDKEDMLTVILGFVFAPFTLMMLVLVLSIGIPIIVAYSIGKYINKLSKDWKEKLIRAIKEE</sequence>
<keyword evidence="1" id="KW-1133">Transmembrane helix</keyword>
<reference evidence="2" key="1">
    <citation type="submission" date="2020-03" db="EMBL/GenBank/DDBJ databases">
        <title>The deep terrestrial virosphere.</title>
        <authorList>
            <person name="Holmfeldt K."/>
            <person name="Nilsson E."/>
            <person name="Simone D."/>
            <person name="Lopez-Fernandez M."/>
            <person name="Wu X."/>
            <person name="de Brujin I."/>
            <person name="Lundin D."/>
            <person name="Andersson A."/>
            <person name="Bertilsson S."/>
            <person name="Dopson M."/>
        </authorList>
    </citation>
    <scope>NUCLEOTIDE SEQUENCE</scope>
    <source>
        <strain evidence="2">MM415B04403</strain>
    </source>
</reference>
<evidence type="ECO:0000256" key="1">
    <source>
        <dbReference type="SAM" id="Phobius"/>
    </source>
</evidence>
<organism evidence="2">
    <name type="scientific">viral metagenome</name>
    <dbReference type="NCBI Taxonomy" id="1070528"/>
    <lineage>
        <taxon>unclassified sequences</taxon>
        <taxon>metagenomes</taxon>
        <taxon>organismal metagenomes</taxon>
    </lineage>
</organism>
<evidence type="ECO:0000313" key="2">
    <source>
        <dbReference type="EMBL" id="QJA92942.1"/>
    </source>
</evidence>
<feature type="transmembrane region" description="Helical" evidence="1">
    <location>
        <begin position="37"/>
        <end position="68"/>
    </location>
</feature>
<proteinExistence type="predicted"/>
<dbReference type="AlphaFoldDB" id="A0A6M3LH24"/>
<name>A0A6M3LH24_9ZZZZ</name>